<accession>A0A9P0AGE1</accession>
<protein>
    <recommendedName>
        <fullName evidence="4">26S proteasome non-ATPase regulatory subunit 13</fullName>
    </recommendedName>
    <alternativeName>
        <fullName evidence="6">26S proteasome regulatory subunit RPN9</fullName>
    </alternativeName>
    <alternativeName>
        <fullName evidence="8">26S proteasome regulatory subunit S11</fullName>
    </alternativeName>
    <alternativeName>
        <fullName evidence="7">26S proteasome regulatory subunit p40.5</fullName>
    </alternativeName>
</protein>
<dbReference type="SMART" id="SM00088">
    <property type="entry name" value="PINT"/>
    <property type="match status" value="1"/>
</dbReference>
<keyword evidence="11" id="KW-1185">Reference proteome</keyword>
<dbReference type="Pfam" id="PF01399">
    <property type="entry name" value="PCI"/>
    <property type="match status" value="1"/>
</dbReference>
<sequence>MVTSGPVKDVSAFLTSKQQQFASDEALLKEWNDIEEMYNKKLWHQLTLKLLNIVKYPSLQKNEELLSLYNNFIQIIETRINPLALVEMLVEVVKQFKDPKEAIALLEATETKVKHKQEAVILCQILEGQIKLEKLNDQEATLKQIEEIDKLMNELDGVTSVHARYYLLASQVYRLQGKFAEYYQSALKYLGCIELSDLSAKEQVQHGFLLGLAALLGESIYNLGELLAHPILDSLKSTPNWWLVELLYAFNAGDIAKFEKMKPKWSSIPDIATQEIKLRQKISLLCLMEMAFKKPSNNRRLTFNEIAAESKLPLSDVEHLVMKALSLGLIKGSIDQVASIVNITWVQPRVLDKSQLANMIQRLDVWCKDVKSMEHLMENKAQDILTL</sequence>
<evidence type="ECO:0000256" key="8">
    <source>
        <dbReference type="ARBA" id="ARBA00032323"/>
    </source>
</evidence>
<dbReference type="SUPFAM" id="SSF46785">
    <property type="entry name" value="Winged helix' DNA-binding domain"/>
    <property type="match status" value="1"/>
</dbReference>
<dbReference type="PROSITE" id="PS50250">
    <property type="entry name" value="PCI"/>
    <property type="match status" value="1"/>
</dbReference>
<keyword evidence="5" id="KW-0647">Proteasome</keyword>
<dbReference type="GO" id="GO:0006511">
    <property type="term" value="P:ubiquitin-dependent protein catabolic process"/>
    <property type="evidence" value="ECO:0007669"/>
    <property type="project" value="TreeGrafter"/>
</dbReference>
<evidence type="ECO:0000259" key="9">
    <source>
        <dbReference type="PROSITE" id="PS50250"/>
    </source>
</evidence>
<dbReference type="InterPro" id="IPR054179">
    <property type="entry name" value="PSD13_N"/>
</dbReference>
<dbReference type="PANTHER" id="PTHR10539:SF0">
    <property type="entry name" value="26S PROTEASOME NON-ATPASE REGULATORY SUBUNIT 13"/>
    <property type="match status" value="1"/>
</dbReference>
<dbReference type="GO" id="GO:0005198">
    <property type="term" value="F:structural molecule activity"/>
    <property type="evidence" value="ECO:0007669"/>
    <property type="project" value="TreeGrafter"/>
</dbReference>
<dbReference type="EMBL" id="OU963866">
    <property type="protein sequence ID" value="CAH0390189.1"/>
    <property type="molecule type" value="Genomic_DNA"/>
</dbReference>
<dbReference type="GO" id="GO:0008541">
    <property type="term" value="C:proteasome regulatory particle, lid subcomplex"/>
    <property type="evidence" value="ECO:0007669"/>
    <property type="project" value="TreeGrafter"/>
</dbReference>
<evidence type="ECO:0000256" key="5">
    <source>
        <dbReference type="ARBA" id="ARBA00022942"/>
    </source>
</evidence>
<comment type="function">
    <text evidence="1">Component of the 26S proteasome, a multiprotein complex involved in the ATP-dependent degradation of ubiquitinated proteins. This complex plays a key role in the maintenance of protein homeostasis by removing misfolded or damaged proteins, which could impair cellular functions, and by removing proteins whose functions are no longer required. Therefore, the proteasome participates in numerous cellular processes, including cell cycle progression, apoptosis, or DNA damage repair.</text>
</comment>
<dbReference type="KEGG" id="btab:109036681"/>
<dbReference type="InterPro" id="IPR036390">
    <property type="entry name" value="WH_DNA-bd_sf"/>
</dbReference>
<organism evidence="10 11">
    <name type="scientific">Bemisia tabaci</name>
    <name type="common">Sweetpotato whitefly</name>
    <name type="synonym">Aleurodes tabaci</name>
    <dbReference type="NCBI Taxonomy" id="7038"/>
    <lineage>
        <taxon>Eukaryota</taxon>
        <taxon>Metazoa</taxon>
        <taxon>Ecdysozoa</taxon>
        <taxon>Arthropoda</taxon>
        <taxon>Hexapoda</taxon>
        <taxon>Insecta</taxon>
        <taxon>Pterygota</taxon>
        <taxon>Neoptera</taxon>
        <taxon>Paraneoptera</taxon>
        <taxon>Hemiptera</taxon>
        <taxon>Sternorrhyncha</taxon>
        <taxon>Aleyrodoidea</taxon>
        <taxon>Aleyrodidae</taxon>
        <taxon>Aleyrodinae</taxon>
        <taxon>Bemisia</taxon>
    </lineage>
</organism>
<evidence type="ECO:0000256" key="4">
    <source>
        <dbReference type="ARBA" id="ARBA00015732"/>
    </source>
</evidence>
<dbReference type="Pfam" id="PF22037">
    <property type="entry name" value="PSD13_N"/>
    <property type="match status" value="1"/>
</dbReference>
<dbReference type="InterPro" id="IPR000717">
    <property type="entry name" value="PCI_dom"/>
</dbReference>
<reference evidence="10" key="1">
    <citation type="submission" date="2021-12" db="EMBL/GenBank/DDBJ databases">
        <authorList>
            <person name="King R."/>
        </authorList>
    </citation>
    <scope>NUCLEOTIDE SEQUENCE</scope>
</reference>
<dbReference type="PANTHER" id="PTHR10539">
    <property type="entry name" value="26S PROTEASOME NON-ATPASE REGULATORY SUBUNIT 13"/>
    <property type="match status" value="1"/>
</dbReference>
<dbReference type="OrthoDB" id="1093at2759"/>
<feature type="domain" description="PCI" evidence="9">
    <location>
        <begin position="181"/>
        <end position="348"/>
    </location>
</feature>
<evidence type="ECO:0000256" key="7">
    <source>
        <dbReference type="ARBA" id="ARBA00031303"/>
    </source>
</evidence>
<comment type="subunit">
    <text evidence="3">Component of the 19S proteasome regulatory particle complex. The 26S proteasome consists of a 20S core particle (CP) and two 19S regulatory subunits (RP). The regulatory particle is made of a lid composed of 9 subunits including PSMD13, a base containing 6 ATPases and few additional components.</text>
</comment>
<evidence type="ECO:0000256" key="3">
    <source>
        <dbReference type="ARBA" id="ARBA00011441"/>
    </source>
</evidence>
<dbReference type="Proteomes" id="UP001152759">
    <property type="component" value="Chromosome 5"/>
</dbReference>
<name>A0A9P0AGE1_BEMTA</name>
<gene>
    <name evidence="10" type="ORF">BEMITA_LOCUS8932</name>
</gene>
<evidence type="ECO:0000256" key="6">
    <source>
        <dbReference type="ARBA" id="ARBA00029749"/>
    </source>
</evidence>
<dbReference type="InterPro" id="IPR035298">
    <property type="entry name" value="PSMD13"/>
</dbReference>
<evidence type="ECO:0000313" key="10">
    <source>
        <dbReference type="EMBL" id="CAH0390189.1"/>
    </source>
</evidence>
<evidence type="ECO:0000256" key="2">
    <source>
        <dbReference type="ARBA" id="ARBA00006207"/>
    </source>
</evidence>
<evidence type="ECO:0000313" key="11">
    <source>
        <dbReference type="Proteomes" id="UP001152759"/>
    </source>
</evidence>
<proteinExistence type="inferred from homology"/>
<dbReference type="AlphaFoldDB" id="A0A9P0AGE1"/>
<dbReference type="GO" id="GO:0005829">
    <property type="term" value="C:cytosol"/>
    <property type="evidence" value="ECO:0007669"/>
    <property type="project" value="TreeGrafter"/>
</dbReference>
<dbReference type="GO" id="GO:0005634">
    <property type="term" value="C:nucleus"/>
    <property type="evidence" value="ECO:0007669"/>
    <property type="project" value="TreeGrafter"/>
</dbReference>
<comment type="similarity">
    <text evidence="2">Belongs to the proteasome subunit S11 family.</text>
</comment>
<evidence type="ECO:0000256" key="1">
    <source>
        <dbReference type="ARBA" id="ARBA00002362"/>
    </source>
</evidence>